<gene>
    <name evidence="8" type="ORF">BKA55DRAFT_569220</name>
</gene>
<keyword evidence="3" id="KW-0378">Hydrolase</keyword>
<dbReference type="Gene3D" id="3.40.50.200">
    <property type="entry name" value="Peptidase S8/S53 domain"/>
    <property type="match status" value="1"/>
</dbReference>
<dbReference type="InterPro" id="IPR036852">
    <property type="entry name" value="Peptidase_S8/S53_dom_sf"/>
</dbReference>
<evidence type="ECO:0000313" key="8">
    <source>
        <dbReference type="EMBL" id="KAH7250323.1"/>
    </source>
</evidence>
<organism evidence="8 9">
    <name type="scientific">Fusarium redolens</name>
    <dbReference type="NCBI Taxonomy" id="48865"/>
    <lineage>
        <taxon>Eukaryota</taxon>
        <taxon>Fungi</taxon>
        <taxon>Dikarya</taxon>
        <taxon>Ascomycota</taxon>
        <taxon>Pezizomycotina</taxon>
        <taxon>Sordariomycetes</taxon>
        <taxon>Hypocreomycetidae</taxon>
        <taxon>Hypocreales</taxon>
        <taxon>Nectriaceae</taxon>
        <taxon>Fusarium</taxon>
        <taxon>Fusarium redolens species complex</taxon>
    </lineage>
</organism>
<dbReference type="PROSITE" id="PS51892">
    <property type="entry name" value="SUBTILASE"/>
    <property type="match status" value="1"/>
</dbReference>
<dbReference type="SUPFAM" id="SSF52743">
    <property type="entry name" value="Subtilisin-like"/>
    <property type="match status" value="1"/>
</dbReference>
<evidence type="ECO:0000256" key="5">
    <source>
        <dbReference type="PROSITE-ProRule" id="PRU01240"/>
    </source>
</evidence>
<evidence type="ECO:0000256" key="2">
    <source>
        <dbReference type="ARBA" id="ARBA00022670"/>
    </source>
</evidence>
<sequence>MNTLHSSILENEDKKVFDELAEHVLSVSDRIFPPAPPVDSSQTTFTVSEMVVASKAGSGSFHEEIVVCPKARLYETTVERPKVFKCRCCCAREPHSDDLTYKLIKGKSLLREETNLGGLRKWCIMALKPQTPEIVVVKLSEVSPIYIKYVQALSKVIAAASLTGRVASRIPVNLGLSPTVESRATEMIQNDWGFPSTKIVKVTCESVNTQMLMIKPPLVALKHFFEWQLSLKEIDSDEMASKHLHPQSYFCVLVWGSLSGEKDWEVRVAADTRICHETNPLGRLVVTLQNTTIVQAVTQNKIEASDVHFYFDLREDAELFTSYVRAAQDRLRHMFVRGPMGDERVVYLRDFLITTKNDSDDKLRFIIVSSQQVEEPKQRCRAIVSRGKYVSSVCFEFNIRVLDVAQRGVVKSLPDLKVWTSDFDTNGKSVVTQMTWEELAKRGAQHRGLRATFIKSEHERTAGDWLDEVDDLIRAMRGDRKDAYERVKIAIIDSGLHDRERGRYQAEYKDFTGQPNNDSWHGTCCAGIIQGMYEEARLYIARVFERDHADEIEGPLRMARAIHWAIEPPRSVDIISISAGFRNYSKELDDAVTRAKAAGVLVIAAASNWQNTNTVAFPARHNLSTMCIYSTNTGNQSSGFNPEPRADTPNFAILGEGFQHPDQRRNERMSGTSSEDRMS</sequence>
<feature type="compositionally biased region" description="Basic and acidic residues" evidence="6">
    <location>
        <begin position="659"/>
        <end position="679"/>
    </location>
</feature>
<evidence type="ECO:0000259" key="7">
    <source>
        <dbReference type="Pfam" id="PF00082"/>
    </source>
</evidence>
<dbReference type="EMBL" id="JAGMUX010000008">
    <property type="protein sequence ID" value="KAH7250323.1"/>
    <property type="molecule type" value="Genomic_DNA"/>
</dbReference>
<name>A0A9P9H382_FUSRE</name>
<comment type="caution">
    <text evidence="5">Lacks conserved residue(s) required for the propagation of feature annotation.</text>
</comment>
<dbReference type="GO" id="GO:0004252">
    <property type="term" value="F:serine-type endopeptidase activity"/>
    <property type="evidence" value="ECO:0007669"/>
    <property type="project" value="InterPro"/>
</dbReference>
<reference evidence="8" key="1">
    <citation type="journal article" date="2021" name="Nat. Commun.">
        <title>Genetic determinants of endophytism in the Arabidopsis root mycobiome.</title>
        <authorList>
            <person name="Mesny F."/>
            <person name="Miyauchi S."/>
            <person name="Thiergart T."/>
            <person name="Pickel B."/>
            <person name="Atanasova L."/>
            <person name="Karlsson M."/>
            <person name="Huettel B."/>
            <person name="Barry K.W."/>
            <person name="Haridas S."/>
            <person name="Chen C."/>
            <person name="Bauer D."/>
            <person name="Andreopoulos W."/>
            <person name="Pangilinan J."/>
            <person name="LaButti K."/>
            <person name="Riley R."/>
            <person name="Lipzen A."/>
            <person name="Clum A."/>
            <person name="Drula E."/>
            <person name="Henrissat B."/>
            <person name="Kohler A."/>
            <person name="Grigoriev I.V."/>
            <person name="Martin F.M."/>
            <person name="Hacquard S."/>
        </authorList>
    </citation>
    <scope>NUCLEOTIDE SEQUENCE</scope>
    <source>
        <strain evidence="8">MPI-CAGE-AT-0023</strain>
    </source>
</reference>
<dbReference type="Proteomes" id="UP000720189">
    <property type="component" value="Unassembled WGS sequence"/>
</dbReference>
<dbReference type="GeneID" id="70222859"/>
<feature type="domain" description="Peptidase S8/S53" evidence="7">
    <location>
        <begin position="487"/>
        <end position="673"/>
    </location>
</feature>
<dbReference type="PANTHER" id="PTHR43806:SF11">
    <property type="entry name" value="CEREVISIN-RELATED"/>
    <property type="match status" value="1"/>
</dbReference>
<evidence type="ECO:0000256" key="1">
    <source>
        <dbReference type="ARBA" id="ARBA00011073"/>
    </source>
</evidence>
<dbReference type="OrthoDB" id="3565018at2759"/>
<keyword evidence="4" id="KW-0720">Serine protease</keyword>
<protein>
    <submittedName>
        <fullName evidence="8">Peptidase S8/S53 domain-containing protein</fullName>
    </submittedName>
</protein>
<evidence type="ECO:0000256" key="3">
    <source>
        <dbReference type="ARBA" id="ARBA00022801"/>
    </source>
</evidence>
<dbReference type="GO" id="GO:0006508">
    <property type="term" value="P:proteolysis"/>
    <property type="evidence" value="ECO:0007669"/>
    <property type="project" value="UniProtKB-KW"/>
</dbReference>
<proteinExistence type="inferred from homology"/>
<accession>A0A9P9H382</accession>
<keyword evidence="9" id="KW-1185">Reference proteome</keyword>
<comment type="similarity">
    <text evidence="1 5">Belongs to the peptidase S8 family.</text>
</comment>
<dbReference type="AlphaFoldDB" id="A0A9P9H382"/>
<dbReference type="PANTHER" id="PTHR43806">
    <property type="entry name" value="PEPTIDASE S8"/>
    <property type="match status" value="1"/>
</dbReference>
<feature type="region of interest" description="Disordered" evidence="6">
    <location>
        <begin position="635"/>
        <end position="679"/>
    </location>
</feature>
<evidence type="ECO:0000313" key="9">
    <source>
        <dbReference type="Proteomes" id="UP000720189"/>
    </source>
</evidence>
<dbReference type="RefSeq" id="XP_046049642.1">
    <property type="nucleotide sequence ID" value="XM_046192905.1"/>
</dbReference>
<evidence type="ECO:0000256" key="4">
    <source>
        <dbReference type="ARBA" id="ARBA00022825"/>
    </source>
</evidence>
<dbReference type="InterPro" id="IPR000209">
    <property type="entry name" value="Peptidase_S8/S53_dom"/>
</dbReference>
<dbReference type="Pfam" id="PF00082">
    <property type="entry name" value="Peptidase_S8"/>
    <property type="match status" value="1"/>
</dbReference>
<keyword evidence="2" id="KW-0645">Protease</keyword>
<evidence type="ECO:0000256" key="6">
    <source>
        <dbReference type="SAM" id="MobiDB-lite"/>
    </source>
</evidence>
<dbReference type="InterPro" id="IPR050131">
    <property type="entry name" value="Peptidase_S8_subtilisin-like"/>
</dbReference>
<comment type="caution">
    <text evidence="8">The sequence shown here is derived from an EMBL/GenBank/DDBJ whole genome shotgun (WGS) entry which is preliminary data.</text>
</comment>